<feature type="signal peptide" evidence="1">
    <location>
        <begin position="1"/>
        <end position="23"/>
    </location>
</feature>
<reference evidence="2 3" key="1">
    <citation type="submission" date="2020-09" db="EMBL/GenBank/DDBJ databases">
        <title>De no assembly of potato wild relative species, Solanum commersonii.</title>
        <authorList>
            <person name="Cho K."/>
        </authorList>
    </citation>
    <scope>NUCLEOTIDE SEQUENCE [LARGE SCALE GENOMIC DNA]</scope>
    <source>
        <strain evidence="2">LZ3.2</strain>
        <tissue evidence="2">Leaf</tissue>
    </source>
</reference>
<comment type="caution">
    <text evidence="2">The sequence shown here is derived from an EMBL/GenBank/DDBJ whole genome shotgun (WGS) entry which is preliminary data.</text>
</comment>
<feature type="chain" id="PRO_5039952306" evidence="1">
    <location>
        <begin position="24"/>
        <end position="202"/>
    </location>
</feature>
<proteinExistence type="predicted"/>
<evidence type="ECO:0000256" key="1">
    <source>
        <dbReference type="SAM" id="SignalP"/>
    </source>
</evidence>
<evidence type="ECO:0000313" key="2">
    <source>
        <dbReference type="EMBL" id="KAG5594638.1"/>
    </source>
</evidence>
<keyword evidence="3" id="KW-1185">Reference proteome</keyword>
<sequence length="202" mass="23230">MVQFHYCLPSFLSLLGFSKLIGGREAYSQSRRVQQIEVLANILKCKVEDLPTIYSGMPWGSKHKEIKIWDGIIDKSEKKQAIWKWKSQFLSLRGRAILINSVLDSMPTYVMSLFSIAGKVVKVLDALRRGLTWCGGSSEIIGWASRTTQSLQWSRWDKIKFWIDDWCGQEILKKLFFRLLSICSNPDKRIEETVSTGMESCL</sequence>
<gene>
    <name evidence="2" type="ORF">H5410_035870</name>
</gene>
<protein>
    <submittedName>
        <fullName evidence="2">Uncharacterized protein</fullName>
    </submittedName>
</protein>
<name>A0A9J5Y6G3_SOLCO</name>
<dbReference type="PANTHER" id="PTHR33116">
    <property type="entry name" value="REVERSE TRANSCRIPTASE ZINC-BINDING DOMAIN-CONTAINING PROTEIN-RELATED-RELATED"/>
    <property type="match status" value="1"/>
</dbReference>
<dbReference type="EMBL" id="JACXVP010000007">
    <property type="protein sequence ID" value="KAG5594638.1"/>
    <property type="molecule type" value="Genomic_DNA"/>
</dbReference>
<organism evidence="2 3">
    <name type="scientific">Solanum commersonii</name>
    <name type="common">Commerson's wild potato</name>
    <name type="synonym">Commerson's nightshade</name>
    <dbReference type="NCBI Taxonomy" id="4109"/>
    <lineage>
        <taxon>Eukaryota</taxon>
        <taxon>Viridiplantae</taxon>
        <taxon>Streptophyta</taxon>
        <taxon>Embryophyta</taxon>
        <taxon>Tracheophyta</taxon>
        <taxon>Spermatophyta</taxon>
        <taxon>Magnoliopsida</taxon>
        <taxon>eudicotyledons</taxon>
        <taxon>Gunneridae</taxon>
        <taxon>Pentapetalae</taxon>
        <taxon>asterids</taxon>
        <taxon>lamiids</taxon>
        <taxon>Solanales</taxon>
        <taxon>Solanaceae</taxon>
        <taxon>Solanoideae</taxon>
        <taxon>Solaneae</taxon>
        <taxon>Solanum</taxon>
    </lineage>
</organism>
<dbReference type="Proteomes" id="UP000824120">
    <property type="component" value="Chromosome 7"/>
</dbReference>
<dbReference type="PANTHER" id="PTHR33116:SF78">
    <property type="entry name" value="OS12G0587133 PROTEIN"/>
    <property type="match status" value="1"/>
</dbReference>
<evidence type="ECO:0000313" key="3">
    <source>
        <dbReference type="Proteomes" id="UP000824120"/>
    </source>
</evidence>
<dbReference type="AlphaFoldDB" id="A0A9J5Y6G3"/>
<dbReference type="OrthoDB" id="1938625at2759"/>
<keyword evidence="1" id="KW-0732">Signal</keyword>
<accession>A0A9J5Y6G3</accession>